<name>A0ABR7N7P5_9FIRM</name>
<keyword evidence="8" id="KW-1185">Reference proteome</keyword>
<keyword evidence="2" id="KW-0963">Cytoplasm</keyword>
<gene>
    <name evidence="7" type="ORF">H8716_04845</name>
</gene>
<dbReference type="GO" id="GO:0032259">
    <property type="term" value="P:methylation"/>
    <property type="evidence" value="ECO:0007669"/>
    <property type="project" value="UniProtKB-KW"/>
</dbReference>
<dbReference type="InterPro" id="IPR029063">
    <property type="entry name" value="SAM-dependent_MTases_sf"/>
</dbReference>
<dbReference type="SUPFAM" id="SSF53335">
    <property type="entry name" value="S-adenosyl-L-methionine-dependent methyltransferases"/>
    <property type="match status" value="1"/>
</dbReference>
<evidence type="ECO:0000313" key="7">
    <source>
        <dbReference type="EMBL" id="MBC8572416.1"/>
    </source>
</evidence>
<evidence type="ECO:0000256" key="3">
    <source>
        <dbReference type="ARBA" id="ARBA00022603"/>
    </source>
</evidence>
<evidence type="ECO:0000256" key="4">
    <source>
        <dbReference type="ARBA" id="ARBA00022679"/>
    </source>
</evidence>
<dbReference type="PANTHER" id="PTHR14911:SF13">
    <property type="entry name" value="TRNA (GUANINE(6)-N2)-METHYLTRANSFERASE THUMP3"/>
    <property type="match status" value="1"/>
</dbReference>
<dbReference type="Gene3D" id="3.40.50.150">
    <property type="entry name" value="Vaccinia Virus protein VP39"/>
    <property type="match status" value="1"/>
</dbReference>
<evidence type="ECO:0000313" key="8">
    <source>
        <dbReference type="Proteomes" id="UP000657421"/>
    </source>
</evidence>
<dbReference type="Pfam" id="PF01170">
    <property type="entry name" value="UPF0020"/>
    <property type="match status" value="1"/>
</dbReference>
<protein>
    <submittedName>
        <fullName evidence="7">Methyltransferase</fullName>
    </submittedName>
</protein>
<evidence type="ECO:0000256" key="2">
    <source>
        <dbReference type="ARBA" id="ARBA00022490"/>
    </source>
</evidence>
<feature type="domain" description="Ribosomal RNA large subunit methyltransferase K/L-like methyltransferase" evidence="6">
    <location>
        <begin position="320"/>
        <end position="469"/>
    </location>
</feature>
<comment type="caution">
    <text evidence="7">The sequence shown here is derived from an EMBL/GenBank/DDBJ whole genome shotgun (WGS) entry which is preliminary data.</text>
</comment>
<dbReference type="PROSITE" id="PS01261">
    <property type="entry name" value="UPF0020"/>
    <property type="match status" value="1"/>
</dbReference>
<evidence type="ECO:0000259" key="6">
    <source>
        <dbReference type="Pfam" id="PF01170"/>
    </source>
</evidence>
<dbReference type="GO" id="GO:0008168">
    <property type="term" value="F:methyltransferase activity"/>
    <property type="evidence" value="ECO:0007669"/>
    <property type="project" value="UniProtKB-KW"/>
</dbReference>
<accession>A0ABR7N7P5</accession>
<sequence length="499" mass="57813">MLTSNYLEQIRKKNNVRQNLIELKQLIRDDNQKKALAYEIAGDFSDFTVLLKDEDPKVRKNAVLILGEMECDDLADLIWDAYEAEQTMFVKADYIKSLSKCECRQLLPKLKIRLQELSEKKVTVEEEKHVRAEIFALQALVLKYNRPKHHKFTGFDNDLEVILMTNRNHREVTVAQLPAETEVKMLSGGIRFQTTHLEEVLKIRTYTEMLFPIPGLRLLEGSPDHMAKQLVHGGMLRFLNENHAGNPPFYFRLEIKSGMATDRRIDLVKKMSLAIERESDREMVNTTSGYELEIRLVANKEGRFIPLLKLSTIPDWKFSYRKEVLPTSVTPANAALFMALAGSLLKKDARVLDPFCGTGTMLIERARFLPCNTLYGIDILEEAIQKAKVNTELANIPIHYINRNYFDFKHEYHFDEIVTNLPGVGRNKDAESLQILYDRFLQKSQKMLENNGIVVAYTTAPEILKKQFHNYPAYILEKEAVINERENSRLLVLRYHIEY</sequence>
<dbReference type="InterPro" id="IPR000241">
    <property type="entry name" value="RlmKL-like_Mtase"/>
</dbReference>
<keyword evidence="5" id="KW-0819">tRNA processing</keyword>
<organism evidence="7 8">
    <name type="scientific">Jingyaoa shaoxingensis</name>
    <dbReference type="NCBI Taxonomy" id="2763671"/>
    <lineage>
        <taxon>Bacteria</taxon>
        <taxon>Bacillati</taxon>
        <taxon>Bacillota</taxon>
        <taxon>Clostridia</taxon>
        <taxon>Lachnospirales</taxon>
        <taxon>Lachnospiraceae</taxon>
        <taxon>Jingyaoa</taxon>
    </lineage>
</organism>
<reference evidence="7 8" key="1">
    <citation type="submission" date="2020-08" db="EMBL/GenBank/DDBJ databases">
        <title>Genome public.</title>
        <authorList>
            <person name="Liu C."/>
            <person name="Sun Q."/>
        </authorList>
    </citation>
    <scope>NUCLEOTIDE SEQUENCE [LARGE SCALE GENOMIC DNA]</scope>
    <source>
        <strain evidence="7 8">NSJ-46</strain>
    </source>
</reference>
<dbReference type="InterPro" id="IPR053943">
    <property type="entry name" value="RlmKL-like_Mtase_CS"/>
</dbReference>
<dbReference type="PANTHER" id="PTHR14911">
    <property type="entry name" value="THUMP DOMAIN-CONTAINING"/>
    <property type="match status" value="1"/>
</dbReference>
<evidence type="ECO:0000256" key="5">
    <source>
        <dbReference type="ARBA" id="ARBA00022694"/>
    </source>
</evidence>
<dbReference type="CDD" id="cd02440">
    <property type="entry name" value="AdoMet_MTases"/>
    <property type="match status" value="1"/>
</dbReference>
<keyword evidence="3 7" id="KW-0489">Methyltransferase</keyword>
<keyword evidence="4" id="KW-0808">Transferase</keyword>
<comment type="subcellular location">
    <subcellularLocation>
        <location evidence="1">Cytoplasm</location>
    </subcellularLocation>
</comment>
<dbReference type="Proteomes" id="UP000657421">
    <property type="component" value="Unassembled WGS sequence"/>
</dbReference>
<dbReference type="EMBL" id="JACRSZ010000003">
    <property type="protein sequence ID" value="MBC8572416.1"/>
    <property type="molecule type" value="Genomic_DNA"/>
</dbReference>
<proteinExistence type="predicted"/>
<evidence type="ECO:0000256" key="1">
    <source>
        <dbReference type="ARBA" id="ARBA00004496"/>
    </source>
</evidence>
<dbReference type="RefSeq" id="WP_249307394.1">
    <property type="nucleotide sequence ID" value="NZ_JACRSZ010000003.1"/>
</dbReference>